<accession>A0A0F5IDW6</accession>
<organism evidence="1 2">
    <name type="scientific">Bacillus thermotolerans</name>
    <name type="common">Quasibacillus thermotolerans</name>
    <dbReference type="NCBI Taxonomy" id="1221996"/>
    <lineage>
        <taxon>Bacteria</taxon>
        <taxon>Bacillati</taxon>
        <taxon>Bacillota</taxon>
        <taxon>Bacilli</taxon>
        <taxon>Bacillales</taxon>
        <taxon>Bacillaceae</taxon>
        <taxon>Bacillus</taxon>
    </lineage>
</organism>
<reference evidence="1" key="1">
    <citation type="submission" date="2015-02" db="EMBL/GenBank/DDBJ databases">
        <title>Genome Assembly of Bacillaceae bacterium MTCC 8252.</title>
        <authorList>
            <person name="Verma A."/>
            <person name="Khatri I."/>
            <person name="Mual P."/>
            <person name="Subramanian S."/>
            <person name="Krishnamurthi S."/>
        </authorList>
    </citation>
    <scope>NUCLEOTIDE SEQUENCE [LARGE SCALE GENOMIC DNA]</scope>
    <source>
        <strain evidence="1">MTCC 8252</strain>
    </source>
</reference>
<keyword evidence="2" id="KW-1185">Reference proteome</keyword>
<proteinExistence type="predicted"/>
<evidence type="ECO:0000313" key="2">
    <source>
        <dbReference type="Proteomes" id="UP000031563"/>
    </source>
</evidence>
<evidence type="ECO:0000313" key="1">
    <source>
        <dbReference type="EMBL" id="KKB43515.1"/>
    </source>
</evidence>
<name>A0A0F5IDW6_BACTR</name>
<protein>
    <submittedName>
        <fullName evidence="1">Uncharacterized protein</fullName>
    </submittedName>
</protein>
<gene>
    <name evidence="1" type="ORF">QY95_00597</name>
</gene>
<dbReference type="EMBL" id="JWIR02000002">
    <property type="protein sequence ID" value="KKB43515.1"/>
    <property type="molecule type" value="Genomic_DNA"/>
</dbReference>
<sequence>MEINTLTGKIKRLQTLDFHRVCLQSETVALCSRFFVETVGAASI</sequence>
<dbReference type="AlphaFoldDB" id="A0A0F5IDW6"/>
<comment type="caution">
    <text evidence="1">The sequence shown here is derived from an EMBL/GenBank/DDBJ whole genome shotgun (WGS) entry which is preliminary data.</text>
</comment>
<dbReference type="Proteomes" id="UP000031563">
    <property type="component" value="Unassembled WGS sequence"/>
</dbReference>